<comment type="catalytic activity">
    <reaction evidence="9 10">
        <text>XTP + H2O = XMP + diphosphate + H(+)</text>
        <dbReference type="Rhea" id="RHEA:28610"/>
        <dbReference type="ChEBI" id="CHEBI:15377"/>
        <dbReference type="ChEBI" id="CHEBI:15378"/>
        <dbReference type="ChEBI" id="CHEBI:33019"/>
        <dbReference type="ChEBI" id="CHEBI:57464"/>
        <dbReference type="ChEBI" id="CHEBI:61314"/>
        <dbReference type="EC" id="3.6.1.66"/>
    </reaction>
</comment>
<dbReference type="GO" id="GO:0009146">
    <property type="term" value="P:purine nucleoside triphosphate catabolic process"/>
    <property type="evidence" value="ECO:0007669"/>
    <property type="project" value="UniProtKB-UniRule"/>
</dbReference>
<comment type="similarity">
    <text evidence="1 10 11">Belongs to the HAM1 NTPase family.</text>
</comment>
<keyword evidence="4 10" id="KW-0547">Nucleotide-binding</keyword>
<protein>
    <recommendedName>
        <fullName evidence="10">dITP/XTP pyrophosphatase</fullName>
        <ecNumber evidence="10">3.6.1.66</ecNumber>
    </recommendedName>
    <alternativeName>
        <fullName evidence="10">Non-canonical purine NTP pyrophosphatase</fullName>
    </alternativeName>
    <alternativeName>
        <fullName evidence="10">Non-standard purine NTP pyrophosphatase</fullName>
    </alternativeName>
    <alternativeName>
        <fullName evidence="10">Nucleoside-triphosphate diphosphatase</fullName>
    </alternativeName>
    <alternativeName>
        <fullName evidence="10">Nucleoside-triphosphate pyrophosphatase</fullName>
        <shortName evidence="10">NTPase</shortName>
    </alternativeName>
</protein>
<evidence type="ECO:0000256" key="8">
    <source>
        <dbReference type="ARBA" id="ARBA00051875"/>
    </source>
</evidence>
<evidence type="ECO:0000313" key="13">
    <source>
        <dbReference type="Proteomes" id="UP000190814"/>
    </source>
</evidence>
<evidence type="ECO:0000256" key="9">
    <source>
        <dbReference type="ARBA" id="ARBA00052017"/>
    </source>
</evidence>
<keyword evidence="13" id="KW-1185">Reference proteome</keyword>
<dbReference type="GO" id="GO:0046872">
    <property type="term" value="F:metal ion binding"/>
    <property type="evidence" value="ECO:0007669"/>
    <property type="project" value="UniProtKB-KW"/>
</dbReference>
<feature type="binding site" evidence="10">
    <location>
        <position position="71"/>
    </location>
    <ligand>
        <name>substrate</name>
    </ligand>
</feature>
<gene>
    <name evidence="12" type="ORF">SAMN02745111_02351</name>
</gene>
<accession>A0A1T4W6S5</accession>
<evidence type="ECO:0000256" key="2">
    <source>
        <dbReference type="ARBA" id="ARBA00011738"/>
    </source>
</evidence>
<dbReference type="Gene3D" id="3.90.950.10">
    <property type="match status" value="1"/>
</dbReference>
<feature type="binding site" evidence="10">
    <location>
        <position position="176"/>
    </location>
    <ligand>
        <name>substrate</name>
    </ligand>
</feature>
<dbReference type="NCBIfam" id="NF011397">
    <property type="entry name" value="PRK14822.1"/>
    <property type="match status" value="1"/>
</dbReference>
<dbReference type="InterPro" id="IPR020922">
    <property type="entry name" value="dITP/XTP_pyrophosphatase"/>
</dbReference>
<dbReference type="GO" id="GO:0036222">
    <property type="term" value="F:XTP diphosphatase activity"/>
    <property type="evidence" value="ECO:0007669"/>
    <property type="project" value="UniProtKB-UniRule"/>
</dbReference>
<keyword evidence="3 10" id="KW-0479">Metal-binding</keyword>
<feature type="binding site" evidence="10">
    <location>
        <begin position="8"/>
        <end position="13"/>
    </location>
    <ligand>
        <name>substrate</name>
    </ligand>
</feature>
<comment type="subunit">
    <text evidence="2 10">Homodimer.</text>
</comment>
<evidence type="ECO:0000313" key="12">
    <source>
        <dbReference type="EMBL" id="SKA72411.1"/>
    </source>
</evidence>
<sequence>MSKIIVATGNEGKMVEIRNILKDLDIELLSLKDANIDVDVEENGKTFEENAIIKAEAICKLTGEIVMADDSGLEVDYLNGEPGIYSARYMGRDTSYTVKNNHIIDLLKDVEGDDRSCRFVCAIALAFPDGKTIVKRGTMEGLVAYEEKGEHGFGYDPIVYLPEMGKTSGELLPDVKDSMSHRGNALRMIRDELEKLV</sequence>
<dbReference type="FunFam" id="3.90.950.10:FF:000001">
    <property type="entry name" value="dITP/XTP pyrophosphatase"/>
    <property type="match status" value="1"/>
</dbReference>
<dbReference type="STRING" id="39495.SAMN02745111_02351"/>
<dbReference type="NCBIfam" id="TIGR00042">
    <property type="entry name" value="RdgB/HAM1 family non-canonical purine NTP pyrophosphatase"/>
    <property type="match status" value="1"/>
</dbReference>
<dbReference type="EC" id="3.6.1.66" evidence="10"/>
<dbReference type="InterPro" id="IPR002637">
    <property type="entry name" value="RdgB/HAM1"/>
</dbReference>
<feature type="binding site" evidence="10">
    <location>
        <position position="70"/>
    </location>
    <ligand>
        <name>Mg(2+)</name>
        <dbReference type="ChEBI" id="CHEBI:18420"/>
    </ligand>
</feature>
<comment type="catalytic activity">
    <reaction evidence="8 10">
        <text>dITP + H2O = dIMP + diphosphate + H(+)</text>
        <dbReference type="Rhea" id="RHEA:28342"/>
        <dbReference type="ChEBI" id="CHEBI:15377"/>
        <dbReference type="ChEBI" id="CHEBI:15378"/>
        <dbReference type="ChEBI" id="CHEBI:33019"/>
        <dbReference type="ChEBI" id="CHEBI:61194"/>
        <dbReference type="ChEBI" id="CHEBI:61382"/>
        <dbReference type="EC" id="3.6.1.66"/>
    </reaction>
</comment>
<evidence type="ECO:0000256" key="10">
    <source>
        <dbReference type="HAMAP-Rule" id="MF_01405"/>
    </source>
</evidence>
<dbReference type="PANTHER" id="PTHR11067:SF9">
    <property type="entry name" value="INOSINE TRIPHOSPHATE PYROPHOSPHATASE"/>
    <property type="match status" value="1"/>
</dbReference>
<feature type="binding site" evidence="10">
    <location>
        <position position="41"/>
    </location>
    <ligand>
        <name>Mg(2+)</name>
        <dbReference type="ChEBI" id="CHEBI:18420"/>
    </ligand>
</feature>
<dbReference type="GO" id="GO:0005829">
    <property type="term" value="C:cytosol"/>
    <property type="evidence" value="ECO:0007669"/>
    <property type="project" value="TreeGrafter"/>
</dbReference>
<evidence type="ECO:0000256" key="11">
    <source>
        <dbReference type="RuleBase" id="RU003781"/>
    </source>
</evidence>
<keyword evidence="5 10" id="KW-0378">Hydrolase</keyword>
<dbReference type="RefSeq" id="WP_078767165.1">
    <property type="nucleotide sequence ID" value="NZ_FUXZ01000019.1"/>
</dbReference>
<feature type="binding site" evidence="10">
    <location>
        <begin position="181"/>
        <end position="182"/>
    </location>
    <ligand>
        <name>substrate</name>
    </ligand>
</feature>
<feature type="active site" description="Proton acceptor" evidence="10">
    <location>
        <position position="70"/>
    </location>
</feature>
<comment type="cofactor">
    <cofactor evidence="10">
        <name>Mg(2+)</name>
        <dbReference type="ChEBI" id="CHEBI:18420"/>
    </cofactor>
    <text evidence="10">Binds 1 Mg(2+) ion per subunit.</text>
</comment>
<dbReference type="Proteomes" id="UP000190814">
    <property type="component" value="Unassembled WGS sequence"/>
</dbReference>
<dbReference type="GO" id="GO:0036220">
    <property type="term" value="F:ITP diphosphatase activity"/>
    <property type="evidence" value="ECO:0007669"/>
    <property type="project" value="UniProtKB-UniRule"/>
</dbReference>
<dbReference type="SUPFAM" id="SSF52972">
    <property type="entry name" value="ITPase-like"/>
    <property type="match status" value="1"/>
</dbReference>
<dbReference type="Pfam" id="PF01725">
    <property type="entry name" value="Ham1p_like"/>
    <property type="match status" value="1"/>
</dbReference>
<dbReference type="OrthoDB" id="9807456at2"/>
<dbReference type="HAMAP" id="MF_01405">
    <property type="entry name" value="Non_canon_purine_NTPase"/>
    <property type="match status" value="1"/>
</dbReference>
<feature type="binding site" evidence="10">
    <location>
        <begin position="153"/>
        <end position="156"/>
    </location>
    <ligand>
        <name>substrate</name>
    </ligand>
</feature>
<evidence type="ECO:0000256" key="6">
    <source>
        <dbReference type="ARBA" id="ARBA00022842"/>
    </source>
</evidence>
<dbReference type="PANTHER" id="PTHR11067">
    <property type="entry name" value="INOSINE TRIPHOSPHATE PYROPHOSPHATASE/HAM1 PROTEIN"/>
    <property type="match status" value="1"/>
</dbReference>
<evidence type="ECO:0000256" key="7">
    <source>
        <dbReference type="ARBA" id="ARBA00023080"/>
    </source>
</evidence>
<organism evidence="12 13">
    <name type="scientific">Eubacterium uniforme</name>
    <dbReference type="NCBI Taxonomy" id="39495"/>
    <lineage>
        <taxon>Bacteria</taxon>
        <taxon>Bacillati</taxon>
        <taxon>Bacillota</taxon>
        <taxon>Clostridia</taxon>
        <taxon>Eubacteriales</taxon>
        <taxon>Eubacteriaceae</taxon>
        <taxon>Eubacterium</taxon>
    </lineage>
</organism>
<dbReference type="EMBL" id="FUXZ01000019">
    <property type="protein sequence ID" value="SKA72411.1"/>
    <property type="molecule type" value="Genomic_DNA"/>
</dbReference>
<name>A0A1T4W6S5_9FIRM</name>
<evidence type="ECO:0000256" key="5">
    <source>
        <dbReference type="ARBA" id="ARBA00022801"/>
    </source>
</evidence>
<evidence type="ECO:0000256" key="3">
    <source>
        <dbReference type="ARBA" id="ARBA00022723"/>
    </source>
</evidence>
<keyword evidence="6 10" id="KW-0460">Magnesium</keyword>
<proteinExistence type="inferred from homology"/>
<keyword evidence="7 10" id="KW-0546">Nucleotide metabolism</keyword>
<dbReference type="GO" id="GO:0009117">
    <property type="term" value="P:nucleotide metabolic process"/>
    <property type="evidence" value="ECO:0007669"/>
    <property type="project" value="UniProtKB-KW"/>
</dbReference>
<reference evidence="12 13" key="1">
    <citation type="submission" date="2017-02" db="EMBL/GenBank/DDBJ databases">
        <authorList>
            <person name="Peterson S.W."/>
        </authorList>
    </citation>
    <scope>NUCLEOTIDE SEQUENCE [LARGE SCALE GENOMIC DNA]</scope>
    <source>
        <strain evidence="12 13">ATCC 35992</strain>
    </source>
</reference>
<comment type="function">
    <text evidence="10">Pyrophosphatase that catalyzes the hydrolysis of nucleoside triphosphates to their monophosphate derivatives, with a high preference for the non-canonical purine nucleotides XTP (xanthosine triphosphate), dITP (deoxyinosine triphosphate) and ITP. Seems to function as a house-cleaning enzyme that removes non-canonical purine nucleotides from the nucleotide pool, thus preventing their incorporation into DNA/RNA and avoiding chromosomal lesions.</text>
</comment>
<dbReference type="GO" id="GO:0035870">
    <property type="term" value="F:dITP diphosphatase activity"/>
    <property type="evidence" value="ECO:0007669"/>
    <property type="project" value="UniProtKB-UniRule"/>
</dbReference>
<dbReference type="InterPro" id="IPR029001">
    <property type="entry name" value="ITPase-like_fam"/>
</dbReference>
<dbReference type="GO" id="GO:0000166">
    <property type="term" value="F:nucleotide binding"/>
    <property type="evidence" value="ECO:0007669"/>
    <property type="project" value="UniProtKB-KW"/>
</dbReference>
<evidence type="ECO:0000256" key="4">
    <source>
        <dbReference type="ARBA" id="ARBA00022741"/>
    </source>
</evidence>
<evidence type="ECO:0000256" key="1">
    <source>
        <dbReference type="ARBA" id="ARBA00008023"/>
    </source>
</evidence>
<dbReference type="AlphaFoldDB" id="A0A1T4W6S5"/>
<dbReference type="GO" id="GO:0017111">
    <property type="term" value="F:ribonucleoside triphosphate phosphatase activity"/>
    <property type="evidence" value="ECO:0007669"/>
    <property type="project" value="InterPro"/>
</dbReference>
<comment type="catalytic activity">
    <reaction evidence="10">
        <text>ITP + H2O = IMP + diphosphate + H(+)</text>
        <dbReference type="Rhea" id="RHEA:29399"/>
        <dbReference type="ChEBI" id="CHEBI:15377"/>
        <dbReference type="ChEBI" id="CHEBI:15378"/>
        <dbReference type="ChEBI" id="CHEBI:33019"/>
        <dbReference type="ChEBI" id="CHEBI:58053"/>
        <dbReference type="ChEBI" id="CHEBI:61402"/>
        <dbReference type="EC" id="3.6.1.66"/>
    </reaction>
</comment>
<dbReference type="CDD" id="cd00515">
    <property type="entry name" value="HAM1"/>
    <property type="match status" value="1"/>
</dbReference>